<dbReference type="RefSeq" id="WP_188603384.1">
    <property type="nucleotide sequence ID" value="NZ_AP026830.1"/>
</dbReference>
<dbReference type="EMBL" id="AP026830">
    <property type="protein sequence ID" value="BDR93314.1"/>
    <property type="molecule type" value="Genomic_DNA"/>
</dbReference>
<dbReference type="PROSITE" id="PS00092">
    <property type="entry name" value="N6_MTASE"/>
    <property type="match status" value="1"/>
</dbReference>
<dbReference type="PANTHER" id="PTHR23290:SF0">
    <property type="entry name" value="RRNA N6-ADENOSINE-METHYLTRANSFERASE METTL5"/>
    <property type="match status" value="1"/>
</dbReference>
<sequence length="216" mass="24574">MKTVRDPEIHNLRELELVIQGIPGYRTPRLRLEQYVTDSNIVAVAVWDAHMRNYLTNARVLDLGCGTGRFAIAAALMGAAQVLCMDIDQDALDTARKSASNYNLNNVDFIVEDVRNLELMGKFNIVFQNPPFGIWTERGLDMKFLSTAAKYSNIIYTIHKLSTLDYVSNKVNSLGCTMSVLDKVTITIPRTYKHHKKEKYRTEVFLARIECKNTKP</sequence>
<dbReference type="Gene3D" id="3.40.50.150">
    <property type="entry name" value="Vaccinia Virus protein VP39"/>
    <property type="match status" value="1"/>
</dbReference>
<reference evidence="5" key="1">
    <citation type="journal article" date="2014" name="Int. J. Syst. Evol. Microbiol.">
        <title>Complete genome sequence of Corynebacterium casei LMG S-19264T (=DSM 44701T), isolated from a smear-ripened cheese.</title>
        <authorList>
            <consortium name="US DOE Joint Genome Institute (JGI-PGF)"/>
            <person name="Walter F."/>
            <person name="Albersmeier A."/>
            <person name="Kalinowski J."/>
            <person name="Ruckert C."/>
        </authorList>
    </citation>
    <scope>NUCLEOTIDE SEQUENCE</scope>
    <source>
        <strain evidence="5">JCM 11219</strain>
    </source>
</reference>
<dbReference type="SUPFAM" id="SSF53335">
    <property type="entry name" value="S-adenosyl-L-methionine-dependent methyltransferases"/>
    <property type="match status" value="1"/>
</dbReference>
<keyword evidence="1 5" id="KW-0489">Methyltransferase</keyword>
<gene>
    <name evidence="5" type="ORF">GCM10007112_15140</name>
    <name evidence="4" type="ORF">Vsou_24070</name>
</gene>
<dbReference type="Proteomes" id="UP001060771">
    <property type="component" value="Chromosome"/>
</dbReference>
<dbReference type="PANTHER" id="PTHR23290">
    <property type="entry name" value="RRNA N6-ADENOSINE-METHYLTRANSFERASE METTL5"/>
    <property type="match status" value="1"/>
</dbReference>
<dbReference type="Proteomes" id="UP000657075">
    <property type="component" value="Unassembled WGS sequence"/>
</dbReference>
<evidence type="ECO:0000259" key="3">
    <source>
        <dbReference type="Pfam" id="PF13847"/>
    </source>
</evidence>
<dbReference type="InterPro" id="IPR002052">
    <property type="entry name" value="DNA_methylase_N6_adenine_CS"/>
</dbReference>
<dbReference type="CDD" id="cd02440">
    <property type="entry name" value="AdoMet_MTases"/>
    <property type="match status" value="1"/>
</dbReference>
<dbReference type="OrthoDB" id="31271at2157"/>
<organism evidence="5 6">
    <name type="scientific">Vulcanisaeta souniana JCM 11219</name>
    <dbReference type="NCBI Taxonomy" id="1293586"/>
    <lineage>
        <taxon>Archaea</taxon>
        <taxon>Thermoproteota</taxon>
        <taxon>Thermoprotei</taxon>
        <taxon>Thermoproteales</taxon>
        <taxon>Thermoproteaceae</taxon>
        <taxon>Vulcanisaeta</taxon>
    </lineage>
</organism>
<evidence type="ECO:0000313" key="7">
    <source>
        <dbReference type="Proteomes" id="UP001060771"/>
    </source>
</evidence>
<evidence type="ECO:0000313" key="5">
    <source>
        <dbReference type="EMBL" id="GGI79127.1"/>
    </source>
</evidence>
<proteinExistence type="predicted"/>
<reference evidence="5" key="2">
    <citation type="submission" date="2020-09" db="EMBL/GenBank/DDBJ databases">
        <authorList>
            <person name="Sun Q."/>
            <person name="Ohkuma M."/>
        </authorList>
    </citation>
    <scope>NUCLEOTIDE SEQUENCE</scope>
    <source>
        <strain evidence="5">JCM 11219</strain>
    </source>
</reference>
<dbReference type="EMBL" id="BMNM01000005">
    <property type="protein sequence ID" value="GGI79127.1"/>
    <property type="molecule type" value="Genomic_DNA"/>
</dbReference>
<reference evidence="4" key="4">
    <citation type="journal article" date="2023" name="Microbiol. Resour. Announc.">
        <title>Complete Genome Sequence of Vulcanisaeta souniana Strain IC-059, a Hyperthermophilic Archaeon Isolated from Hot Spring Water in Japan.</title>
        <authorList>
            <person name="Kato S."/>
            <person name="Itoh T."/>
            <person name="Wu L."/>
            <person name="Ma J."/>
            <person name="Ohkuma M."/>
        </authorList>
    </citation>
    <scope>NUCLEOTIDE SEQUENCE</scope>
    <source>
        <strain evidence="4">JCM 11219</strain>
    </source>
</reference>
<evidence type="ECO:0000256" key="2">
    <source>
        <dbReference type="ARBA" id="ARBA00022691"/>
    </source>
</evidence>
<evidence type="ECO:0000313" key="6">
    <source>
        <dbReference type="Proteomes" id="UP000657075"/>
    </source>
</evidence>
<dbReference type="AlphaFoldDB" id="A0A830EA38"/>
<dbReference type="GO" id="GO:0008168">
    <property type="term" value="F:methyltransferase activity"/>
    <property type="evidence" value="ECO:0007669"/>
    <property type="project" value="UniProtKB-KW"/>
</dbReference>
<dbReference type="InterPro" id="IPR029063">
    <property type="entry name" value="SAM-dependent_MTases_sf"/>
</dbReference>
<evidence type="ECO:0000256" key="1">
    <source>
        <dbReference type="ARBA" id="ARBA00022603"/>
    </source>
</evidence>
<name>A0A830EA38_9CREN</name>
<keyword evidence="2" id="KW-0949">S-adenosyl-L-methionine</keyword>
<dbReference type="InterPro" id="IPR025714">
    <property type="entry name" value="Methyltranfer_dom"/>
</dbReference>
<dbReference type="GeneID" id="76207948"/>
<protein>
    <submittedName>
        <fullName evidence="5">Methylase</fullName>
    </submittedName>
</protein>
<feature type="domain" description="Methyltransferase" evidence="3">
    <location>
        <begin position="57"/>
        <end position="174"/>
    </location>
</feature>
<dbReference type="GO" id="GO:0003676">
    <property type="term" value="F:nucleic acid binding"/>
    <property type="evidence" value="ECO:0007669"/>
    <property type="project" value="InterPro"/>
</dbReference>
<keyword evidence="7" id="KW-1185">Reference proteome</keyword>
<dbReference type="GO" id="GO:0032259">
    <property type="term" value="P:methylation"/>
    <property type="evidence" value="ECO:0007669"/>
    <property type="project" value="UniProtKB-KW"/>
</dbReference>
<dbReference type="InterPro" id="IPR051720">
    <property type="entry name" value="rRNA_MeTrfase/Polyamine_Synth"/>
</dbReference>
<dbReference type="Pfam" id="PF13847">
    <property type="entry name" value="Methyltransf_31"/>
    <property type="match status" value="1"/>
</dbReference>
<reference evidence="7" key="3">
    <citation type="submission" date="2022-09" db="EMBL/GenBank/DDBJ databases">
        <title>Complete genome sequence of Vulcanisaeta souniana.</title>
        <authorList>
            <person name="Kato S."/>
            <person name="Itoh T."/>
            <person name="Ohkuma M."/>
        </authorList>
    </citation>
    <scope>NUCLEOTIDE SEQUENCE [LARGE SCALE GENOMIC DNA]</scope>
    <source>
        <strain evidence="7">JCM 11219</strain>
    </source>
</reference>
<keyword evidence="1 5" id="KW-0808">Transferase</keyword>
<accession>A0A830EA38</accession>
<evidence type="ECO:0000313" key="4">
    <source>
        <dbReference type="EMBL" id="BDR93314.1"/>
    </source>
</evidence>